<protein>
    <submittedName>
        <fullName evidence="1 3">Uncharacterized protein</fullName>
    </submittedName>
</protein>
<name>A0A6A6Y5S8_9PEZI</name>
<reference evidence="3" key="3">
    <citation type="submission" date="2025-04" db="UniProtKB">
        <authorList>
            <consortium name="RefSeq"/>
        </authorList>
    </citation>
    <scope>IDENTIFICATION</scope>
    <source>
        <strain evidence="3">CBS 304.34</strain>
    </source>
</reference>
<reference evidence="1 3" key="1">
    <citation type="journal article" date="2020" name="Stud. Mycol.">
        <title>101 Dothideomycetes genomes: a test case for predicting lifestyles and emergence of pathogens.</title>
        <authorList>
            <person name="Haridas S."/>
            <person name="Albert R."/>
            <person name="Binder M."/>
            <person name="Bloem J."/>
            <person name="Labutti K."/>
            <person name="Salamov A."/>
            <person name="Andreopoulos B."/>
            <person name="Baker S."/>
            <person name="Barry K."/>
            <person name="Bills G."/>
            <person name="Bluhm B."/>
            <person name="Cannon C."/>
            <person name="Castanera R."/>
            <person name="Culley D."/>
            <person name="Daum C."/>
            <person name="Ezra D."/>
            <person name="Gonzalez J."/>
            <person name="Henrissat B."/>
            <person name="Kuo A."/>
            <person name="Liang C."/>
            <person name="Lipzen A."/>
            <person name="Lutzoni F."/>
            <person name="Magnuson J."/>
            <person name="Mondo S."/>
            <person name="Nolan M."/>
            <person name="Ohm R."/>
            <person name="Pangilinan J."/>
            <person name="Park H.-J."/>
            <person name="Ramirez L."/>
            <person name="Alfaro M."/>
            <person name="Sun H."/>
            <person name="Tritt A."/>
            <person name="Yoshinaga Y."/>
            <person name="Zwiers L.-H."/>
            <person name="Turgeon B."/>
            <person name="Goodwin S."/>
            <person name="Spatafora J."/>
            <person name="Crous P."/>
            <person name="Grigoriev I."/>
        </authorList>
    </citation>
    <scope>NUCLEOTIDE SEQUENCE</scope>
    <source>
        <strain evidence="1 3">CBS 304.34</strain>
    </source>
</reference>
<dbReference type="Proteomes" id="UP000504636">
    <property type="component" value="Unplaced"/>
</dbReference>
<dbReference type="RefSeq" id="XP_033570943.1">
    <property type="nucleotide sequence ID" value="XM_033726856.1"/>
</dbReference>
<gene>
    <name evidence="1 3" type="ORF">BDZ99DRAFT_545868</name>
</gene>
<evidence type="ECO:0000313" key="1">
    <source>
        <dbReference type="EMBL" id="KAF2803979.1"/>
    </source>
</evidence>
<sequence>MRESESGGRVLPAIIAPWCKVVGLQGSLFTPLAREGSKPDPTVYERFWVSVAWPSSGGLVVSEYDTTLPGFSKDTDDFVPDDVARLRLCISMDERAAMLLERYQGKTFRDVSEYRGNACI</sequence>
<proteinExistence type="predicted"/>
<organism evidence="1">
    <name type="scientific">Mytilinidion resinicola</name>
    <dbReference type="NCBI Taxonomy" id="574789"/>
    <lineage>
        <taxon>Eukaryota</taxon>
        <taxon>Fungi</taxon>
        <taxon>Dikarya</taxon>
        <taxon>Ascomycota</taxon>
        <taxon>Pezizomycotina</taxon>
        <taxon>Dothideomycetes</taxon>
        <taxon>Pleosporomycetidae</taxon>
        <taxon>Mytilinidiales</taxon>
        <taxon>Mytilinidiaceae</taxon>
        <taxon>Mytilinidion</taxon>
    </lineage>
</organism>
<accession>A0A6A6Y5S8</accession>
<reference evidence="3" key="2">
    <citation type="submission" date="2020-04" db="EMBL/GenBank/DDBJ databases">
        <authorList>
            <consortium name="NCBI Genome Project"/>
        </authorList>
    </citation>
    <scope>NUCLEOTIDE SEQUENCE</scope>
    <source>
        <strain evidence="3">CBS 304.34</strain>
    </source>
</reference>
<feature type="non-terminal residue" evidence="1">
    <location>
        <position position="120"/>
    </location>
</feature>
<dbReference type="GeneID" id="54467749"/>
<evidence type="ECO:0000313" key="2">
    <source>
        <dbReference type="Proteomes" id="UP000504636"/>
    </source>
</evidence>
<evidence type="ECO:0000313" key="3">
    <source>
        <dbReference type="RefSeq" id="XP_033570943.1"/>
    </source>
</evidence>
<dbReference type="AlphaFoldDB" id="A0A6A6Y5S8"/>
<keyword evidence="2" id="KW-1185">Reference proteome</keyword>
<dbReference type="OrthoDB" id="4487429at2759"/>
<dbReference type="EMBL" id="MU003715">
    <property type="protein sequence ID" value="KAF2803979.1"/>
    <property type="molecule type" value="Genomic_DNA"/>
</dbReference>